<name>A0A1F4UE80_UNCW3</name>
<reference evidence="2 3" key="1">
    <citation type="journal article" date="2016" name="Nat. Commun.">
        <title>Thousands of microbial genomes shed light on interconnected biogeochemical processes in an aquifer system.</title>
        <authorList>
            <person name="Anantharaman K."/>
            <person name="Brown C.T."/>
            <person name="Hug L.A."/>
            <person name="Sharon I."/>
            <person name="Castelle C.J."/>
            <person name="Probst A.J."/>
            <person name="Thomas B.C."/>
            <person name="Singh A."/>
            <person name="Wilkins M.J."/>
            <person name="Karaoz U."/>
            <person name="Brodie E.L."/>
            <person name="Williams K.H."/>
            <person name="Hubbard S.S."/>
            <person name="Banfield J.F."/>
        </authorList>
    </citation>
    <scope>NUCLEOTIDE SEQUENCE [LARGE SCALE GENOMIC DNA]</scope>
</reference>
<dbReference type="InterPro" id="IPR032859">
    <property type="entry name" value="KH_dom-like"/>
</dbReference>
<dbReference type="Proteomes" id="UP000177025">
    <property type="component" value="Unassembled WGS sequence"/>
</dbReference>
<dbReference type="AlphaFoldDB" id="A0A1F4UE80"/>
<dbReference type="Pfam" id="PF14714">
    <property type="entry name" value="KH_dom-like"/>
    <property type="match status" value="1"/>
</dbReference>
<dbReference type="InterPro" id="IPR027417">
    <property type="entry name" value="P-loop_NTPase"/>
</dbReference>
<proteinExistence type="predicted"/>
<accession>A0A1F4UE80</accession>
<dbReference type="InterPro" id="IPR015946">
    <property type="entry name" value="KH_dom-like_a/b"/>
</dbReference>
<sequence>MGKKDISKAYRATTESFSGFEFVPIVPISARKQSGIDTLLKQVIRVYEEMRKYADRHVLQELTRNLKPPVAGAILRINQIAIKPPIFKVRITRSVDASYIKYLRHALRNHFGYTGAPILIRTEKVSIKKTMRMHKE</sequence>
<feature type="domain" description="GTPase Der C-terminal KH-domain-like" evidence="1">
    <location>
        <begin position="58"/>
        <end position="120"/>
    </location>
</feature>
<organism evidence="2 3">
    <name type="scientific">candidate division WOR-3 bacterium RBG_13_43_14</name>
    <dbReference type="NCBI Taxonomy" id="1802590"/>
    <lineage>
        <taxon>Bacteria</taxon>
        <taxon>Bacteria division WOR-3</taxon>
    </lineage>
</organism>
<evidence type="ECO:0000313" key="2">
    <source>
        <dbReference type="EMBL" id="OGC43236.1"/>
    </source>
</evidence>
<evidence type="ECO:0000259" key="1">
    <source>
        <dbReference type="Pfam" id="PF14714"/>
    </source>
</evidence>
<dbReference type="Gene3D" id="3.30.300.20">
    <property type="match status" value="1"/>
</dbReference>
<dbReference type="SUPFAM" id="SSF52540">
    <property type="entry name" value="P-loop containing nucleoside triphosphate hydrolases"/>
    <property type="match status" value="1"/>
</dbReference>
<dbReference type="EMBL" id="MEUM01000031">
    <property type="protein sequence ID" value="OGC43236.1"/>
    <property type="molecule type" value="Genomic_DNA"/>
</dbReference>
<protein>
    <recommendedName>
        <fullName evidence="1">GTPase Der C-terminal KH-domain-like domain-containing protein</fullName>
    </recommendedName>
</protein>
<comment type="caution">
    <text evidence="2">The sequence shown here is derived from an EMBL/GenBank/DDBJ whole genome shotgun (WGS) entry which is preliminary data.</text>
</comment>
<gene>
    <name evidence="2" type="ORF">A2Y85_08375</name>
</gene>
<evidence type="ECO:0000313" key="3">
    <source>
        <dbReference type="Proteomes" id="UP000177025"/>
    </source>
</evidence>